<evidence type="ECO:0000256" key="6">
    <source>
        <dbReference type="ARBA" id="ARBA00022857"/>
    </source>
</evidence>
<dbReference type="SUPFAM" id="SSF51735">
    <property type="entry name" value="NAD(P)-binding Rossmann-fold domains"/>
    <property type="match status" value="1"/>
</dbReference>
<comment type="subunit">
    <text evidence="12">Interacts with PEX5, probably required to target it into peroxisomes.</text>
</comment>
<evidence type="ECO:0000256" key="17">
    <source>
        <dbReference type="ARBA" id="ARBA00049108"/>
    </source>
</evidence>
<keyword evidence="3" id="KW-0444">Lipid biosynthesis</keyword>
<evidence type="ECO:0000256" key="4">
    <source>
        <dbReference type="ARBA" id="ARBA00022553"/>
    </source>
</evidence>
<evidence type="ECO:0000256" key="8">
    <source>
        <dbReference type="ARBA" id="ARBA00023098"/>
    </source>
</evidence>
<evidence type="ECO:0000256" key="1">
    <source>
        <dbReference type="ARBA" id="ARBA00004275"/>
    </source>
</evidence>
<keyword evidence="7 21" id="KW-0560">Oxidoreductase</keyword>
<dbReference type="InterPro" id="IPR002347">
    <property type="entry name" value="SDR_fam"/>
</dbReference>
<comment type="catalytic activity">
    <reaction evidence="19">
        <text>(2E)-decenoyl-CoA + NADPH + H(+) = decanoyl-CoA + NADP(+)</text>
        <dbReference type="Rhea" id="RHEA:44960"/>
        <dbReference type="ChEBI" id="CHEBI:15378"/>
        <dbReference type="ChEBI" id="CHEBI:57783"/>
        <dbReference type="ChEBI" id="CHEBI:58349"/>
        <dbReference type="ChEBI" id="CHEBI:61406"/>
        <dbReference type="ChEBI" id="CHEBI:61430"/>
    </reaction>
    <physiologicalReaction direction="left-to-right" evidence="19">
        <dbReference type="Rhea" id="RHEA:44961"/>
    </physiologicalReaction>
</comment>
<keyword evidence="5" id="KW-0276">Fatty acid metabolism</keyword>
<evidence type="ECO:0000256" key="15">
    <source>
        <dbReference type="ARBA" id="ARBA00047570"/>
    </source>
</evidence>
<evidence type="ECO:0000256" key="10">
    <source>
        <dbReference type="ARBA" id="ARBA00023160"/>
    </source>
</evidence>
<evidence type="ECO:0000256" key="18">
    <source>
        <dbReference type="ARBA" id="ARBA00049251"/>
    </source>
</evidence>
<dbReference type="InterPro" id="IPR036291">
    <property type="entry name" value="NAD(P)-bd_dom_sf"/>
</dbReference>
<dbReference type="PANTHER" id="PTHR24317">
    <property type="entry name" value="PEROXISOMAL TRANS-2-ENOYL-COA REDUCTASE"/>
    <property type="match status" value="1"/>
</dbReference>
<dbReference type="GO" id="GO:0006633">
    <property type="term" value="P:fatty acid biosynthetic process"/>
    <property type="evidence" value="ECO:0007669"/>
    <property type="project" value="UniProtKB-KW"/>
</dbReference>
<dbReference type="Pfam" id="PF13561">
    <property type="entry name" value="adh_short_C2"/>
    <property type="match status" value="1"/>
</dbReference>
<dbReference type="Gene3D" id="3.40.50.720">
    <property type="entry name" value="NAD(P)-binding Rossmann-like Domain"/>
    <property type="match status" value="1"/>
</dbReference>
<keyword evidence="6" id="KW-0521">NADP</keyword>
<name>A0A6J4JG51_9PROT</name>
<reference evidence="21" key="1">
    <citation type="submission" date="2020-02" db="EMBL/GenBank/DDBJ databases">
        <authorList>
            <person name="Meier V. D."/>
        </authorList>
    </citation>
    <scope>NUCLEOTIDE SEQUENCE</scope>
    <source>
        <strain evidence="21">AVDCRST_MAG08</strain>
    </source>
</reference>
<evidence type="ECO:0000256" key="19">
    <source>
        <dbReference type="ARBA" id="ARBA00049386"/>
    </source>
</evidence>
<evidence type="ECO:0000256" key="2">
    <source>
        <dbReference type="ARBA" id="ARBA00005189"/>
    </source>
</evidence>
<protein>
    <recommendedName>
        <fullName evidence="14">Peroxisomal trans-2-enoyl-CoA reductase</fullName>
        <ecNumber evidence="13">1.3.1.38</ecNumber>
    </recommendedName>
</protein>
<dbReference type="PANTHER" id="PTHR24317:SF7">
    <property type="entry name" value="PEROXISOMAL TRANS-2-ENOYL-COA REDUCTASE"/>
    <property type="match status" value="1"/>
</dbReference>
<evidence type="ECO:0000256" key="9">
    <source>
        <dbReference type="ARBA" id="ARBA00023140"/>
    </source>
</evidence>
<proteinExistence type="predicted"/>
<keyword evidence="8" id="KW-0443">Lipid metabolism</keyword>
<comment type="catalytic activity">
    <reaction evidence="18">
        <text>a (2E)-enoyl-CoA + NADPH + H(+) = a 2,3-saturated acyl-CoA + NADP(+)</text>
        <dbReference type="Rhea" id="RHEA:33763"/>
        <dbReference type="ChEBI" id="CHEBI:15378"/>
        <dbReference type="ChEBI" id="CHEBI:57783"/>
        <dbReference type="ChEBI" id="CHEBI:58349"/>
        <dbReference type="ChEBI" id="CHEBI:58856"/>
        <dbReference type="ChEBI" id="CHEBI:65111"/>
        <dbReference type="EC" id="1.3.1.38"/>
    </reaction>
    <physiologicalReaction direction="left-to-right" evidence="18">
        <dbReference type="Rhea" id="RHEA:33764"/>
    </physiologicalReaction>
</comment>
<comment type="catalytic activity">
    <reaction evidence="20">
        <text>(2E)-octenoyl-CoA + NADPH + H(+) = octanoyl-CoA + NADP(+)</text>
        <dbReference type="Rhea" id="RHEA:44952"/>
        <dbReference type="ChEBI" id="CHEBI:15378"/>
        <dbReference type="ChEBI" id="CHEBI:57386"/>
        <dbReference type="ChEBI" id="CHEBI:57783"/>
        <dbReference type="ChEBI" id="CHEBI:58349"/>
        <dbReference type="ChEBI" id="CHEBI:62242"/>
    </reaction>
    <physiologicalReaction direction="left-to-right" evidence="20">
        <dbReference type="Rhea" id="RHEA:44953"/>
    </physiologicalReaction>
</comment>
<comment type="catalytic activity">
    <reaction evidence="17">
        <text>(2E)-hexenoyl-CoA + NADPH + H(+) = hexanoyl-CoA + NADP(+)</text>
        <dbReference type="Rhea" id="RHEA:44956"/>
        <dbReference type="ChEBI" id="CHEBI:15378"/>
        <dbReference type="ChEBI" id="CHEBI:57783"/>
        <dbReference type="ChEBI" id="CHEBI:58349"/>
        <dbReference type="ChEBI" id="CHEBI:62077"/>
        <dbReference type="ChEBI" id="CHEBI:62620"/>
    </reaction>
    <physiologicalReaction direction="left-to-right" evidence="17">
        <dbReference type="Rhea" id="RHEA:44957"/>
    </physiologicalReaction>
</comment>
<evidence type="ECO:0000256" key="13">
    <source>
        <dbReference type="ARBA" id="ARBA00038849"/>
    </source>
</evidence>
<sequence length="282" mass="28932">MTVGFAPDLLAGRRILVTGGGTGLGRAMGERFLELGAELAICGRRAEVLEEAAAELGARHGGARVATAVCDVRDPAAVEAMLDAVGPLDALVNNAAANFLARTHLLSARALDAVLGTTLHGAAYATIGCGRRWIEAGRGGVVLSVLTLSALQGGAFTAPSAMAKAGLLAMTQSLAVEWGRHGIRLVAVAPGSFPTDAATARLRADPEGDPARGVPLGRTGTHRELTDLAAFLVSDLAAYITGECIVVDGGRRLLGGARAGAEEMLGWGEAEWARQRARTPAR</sequence>
<dbReference type="AlphaFoldDB" id="A0A6J4JG51"/>
<dbReference type="PRINTS" id="PR00081">
    <property type="entry name" value="GDHRDH"/>
</dbReference>
<evidence type="ECO:0000256" key="5">
    <source>
        <dbReference type="ARBA" id="ARBA00022832"/>
    </source>
</evidence>
<dbReference type="EC" id="1.3.1.38" evidence="13"/>
<evidence type="ECO:0000256" key="7">
    <source>
        <dbReference type="ARBA" id="ARBA00023002"/>
    </source>
</evidence>
<evidence type="ECO:0000313" key="21">
    <source>
        <dbReference type="EMBL" id="CAA9278808.1"/>
    </source>
</evidence>
<evidence type="ECO:0000256" key="12">
    <source>
        <dbReference type="ARBA" id="ARBA00038622"/>
    </source>
</evidence>
<comment type="function">
    <text evidence="11">Participates in chain elongation of fatty acids. Catalyzes the reduction of trans-2-enoyl-CoAs of varying chain lengths from 6:1 to 16:1, having maximum activity with 10:1 CoA. Has no 2,4-dienoyl-CoA reductase activity.</text>
</comment>
<keyword evidence="4" id="KW-0597">Phosphoprotein</keyword>
<dbReference type="PRINTS" id="PR00080">
    <property type="entry name" value="SDRFAMILY"/>
</dbReference>
<evidence type="ECO:0000256" key="11">
    <source>
        <dbReference type="ARBA" id="ARBA00037124"/>
    </source>
</evidence>
<comment type="subcellular location">
    <subcellularLocation>
        <location evidence="1">Peroxisome</location>
    </subcellularLocation>
</comment>
<gene>
    <name evidence="21" type="ORF">AVDCRST_MAG08-3578</name>
</gene>
<evidence type="ECO:0000256" key="16">
    <source>
        <dbReference type="ARBA" id="ARBA00048686"/>
    </source>
</evidence>
<keyword evidence="9" id="KW-0576">Peroxisome</keyword>
<evidence type="ECO:0000256" key="3">
    <source>
        <dbReference type="ARBA" id="ARBA00022516"/>
    </source>
</evidence>
<accession>A0A6J4JG51</accession>
<dbReference type="GO" id="GO:0019166">
    <property type="term" value="F:trans-2-enoyl-CoA reductase (NADPH) activity"/>
    <property type="evidence" value="ECO:0007669"/>
    <property type="project" value="UniProtKB-EC"/>
</dbReference>
<organism evidence="21">
    <name type="scientific">uncultured Acetobacteraceae bacterium</name>
    <dbReference type="NCBI Taxonomy" id="169975"/>
    <lineage>
        <taxon>Bacteria</taxon>
        <taxon>Pseudomonadati</taxon>
        <taxon>Pseudomonadota</taxon>
        <taxon>Alphaproteobacteria</taxon>
        <taxon>Acetobacterales</taxon>
        <taxon>Acetobacteraceae</taxon>
        <taxon>environmental samples</taxon>
    </lineage>
</organism>
<comment type="catalytic activity">
    <reaction evidence="16">
        <text>(2E)-tetradecenoyl-CoA + NADPH + H(+) = tetradecanoyl-CoA + NADP(+)</text>
        <dbReference type="Rhea" id="RHEA:44968"/>
        <dbReference type="ChEBI" id="CHEBI:15378"/>
        <dbReference type="ChEBI" id="CHEBI:57385"/>
        <dbReference type="ChEBI" id="CHEBI:57783"/>
        <dbReference type="ChEBI" id="CHEBI:58349"/>
        <dbReference type="ChEBI" id="CHEBI:61405"/>
    </reaction>
    <physiologicalReaction direction="left-to-right" evidence="16">
        <dbReference type="Rhea" id="RHEA:44969"/>
    </physiologicalReaction>
</comment>
<keyword evidence="10" id="KW-0275">Fatty acid biosynthesis</keyword>
<dbReference type="InterPro" id="IPR052388">
    <property type="entry name" value="Peroxisomal_t2-enoyl-CoA_red"/>
</dbReference>
<evidence type="ECO:0000256" key="20">
    <source>
        <dbReference type="ARBA" id="ARBA00049559"/>
    </source>
</evidence>
<comment type="pathway">
    <text evidence="2">Lipid metabolism.</text>
</comment>
<comment type="catalytic activity">
    <reaction evidence="15">
        <text>(2E)-dodecenoyl-CoA + NADPH + H(+) = dodecanoyl-CoA + NADP(+)</text>
        <dbReference type="Rhea" id="RHEA:44964"/>
        <dbReference type="ChEBI" id="CHEBI:15378"/>
        <dbReference type="ChEBI" id="CHEBI:57330"/>
        <dbReference type="ChEBI" id="CHEBI:57375"/>
        <dbReference type="ChEBI" id="CHEBI:57783"/>
        <dbReference type="ChEBI" id="CHEBI:58349"/>
    </reaction>
    <physiologicalReaction direction="left-to-right" evidence="15">
        <dbReference type="Rhea" id="RHEA:44965"/>
    </physiologicalReaction>
</comment>
<evidence type="ECO:0000256" key="14">
    <source>
        <dbReference type="ARBA" id="ARBA00041063"/>
    </source>
</evidence>
<dbReference type="EMBL" id="CADCTG010000273">
    <property type="protein sequence ID" value="CAA9278808.1"/>
    <property type="molecule type" value="Genomic_DNA"/>
</dbReference>